<dbReference type="RefSeq" id="WP_160764675.1">
    <property type="nucleotide sequence ID" value="NZ_WUPT01000002.1"/>
</dbReference>
<protein>
    <submittedName>
        <fullName evidence="2">DUF58 domain-containing protein</fullName>
    </submittedName>
</protein>
<dbReference type="Proteomes" id="UP000480350">
    <property type="component" value="Unassembled WGS sequence"/>
</dbReference>
<reference evidence="2 3" key="2">
    <citation type="submission" date="2020-03" db="EMBL/GenBank/DDBJ databases">
        <title>Kangsaoukella pontilimi gen. nov., sp. nov., a new member of the family Rhodobacteraceae isolated from a tidal mudflat.</title>
        <authorList>
            <person name="Kim I.S."/>
        </authorList>
    </citation>
    <scope>NUCLEOTIDE SEQUENCE [LARGE SCALE GENOMIC DNA]</scope>
    <source>
        <strain evidence="2 3">GH1-50</strain>
    </source>
</reference>
<proteinExistence type="predicted"/>
<dbReference type="InterPro" id="IPR002881">
    <property type="entry name" value="DUF58"/>
</dbReference>
<accession>A0A7C9MY13</accession>
<evidence type="ECO:0000313" key="3">
    <source>
        <dbReference type="Proteomes" id="UP000480350"/>
    </source>
</evidence>
<keyword evidence="3" id="KW-1185">Reference proteome</keyword>
<dbReference type="AlphaFoldDB" id="A0A7C9MY13"/>
<dbReference type="PANTHER" id="PTHR33608:SF6">
    <property type="entry name" value="BLL2464 PROTEIN"/>
    <property type="match status" value="1"/>
</dbReference>
<comment type="caution">
    <text evidence="2">The sequence shown here is derived from an EMBL/GenBank/DDBJ whole genome shotgun (WGS) entry which is preliminary data.</text>
</comment>
<dbReference type="EMBL" id="WUPT01000002">
    <property type="protein sequence ID" value="MXQ08774.1"/>
    <property type="molecule type" value="Genomic_DNA"/>
</dbReference>
<dbReference type="PANTHER" id="PTHR33608">
    <property type="entry name" value="BLL2464 PROTEIN"/>
    <property type="match status" value="1"/>
</dbReference>
<evidence type="ECO:0000259" key="1">
    <source>
        <dbReference type="Pfam" id="PF01882"/>
    </source>
</evidence>
<feature type="domain" description="DUF58" evidence="1">
    <location>
        <begin position="50"/>
        <end position="228"/>
    </location>
</feature>
<evidence type="ECO:0000313" key="2">
    <source>
        <dbReference type="EMBL" id="MXQ08774.1"/>
    </source>
</evidence>
<organism evidence="2 3">
    <name type="scientific">Kangsaoukella pontilimi</name>
    <dbReference type="NCBI Taxonomy" id="2691042"/>
    <lineage>
        <taxon>Bacteria</taxon>
        <taxon>Pseudomonadati</taxon>
        <taxon>Pseudomonadota</taxon>
        <taxon>Alphaproteobacteria</taxon>
        <taxon>Rhodobacterales</taxon>
        <taxon>Paracoccaceae</taxon>
        <taxon>Kangsaoukella</taxon>
    </lineage>
</organism>
<dbReference type="Pfam" id="PF01882">
    <property type="entry name" value="DUF58"/>
    <property type="match status" value="1"/>
</dbReference>
<reference evidence="2 3" key="1">
    <citation type="submission" date="2019-12" db="EMBL/GenBank/DDBJ databases">
        <authorList>
            <person name="Lee S.D."/>
        </authorList>
    </citation>
    <scope>NUCLEOTIDE SEQUENCE [LARGE SCALE GENOMIC DNA]</scope>
    <source>
        <strain evidence="2 3">GH1-50</strain>
    </source>
</reference>
<gene>
    <name evidence="2" type="ORF">GQ651_13030</name>
</gene>
<sequence length="292" mass="32004">MRTGAGLRQEAETLAGPLPPLLAAAEHLAASVLTGEHGRRRTGQGDQFWQYRPSHAGDEARMIDWRRSARADDALFVREKEWQAAQSVALWLDAGQSMEFSSAKDIATKADTARRLALALSVLLVRGGERVGLTNAGLPPRTGQVQLLRLTDALASPAEADEYEAPELRGIPARSRAVFFSDFMGDLAPVERALTRAADRGISGALCQVLDPQEEAFPFDGRTIFQSIGGTMVHETLKAGDLRGRYLERLAARKDALSRLARNTGWQYLCYHTDRPASGALLWLYGALERVH</sequence>
<name>A0A7C9MY13_9RHOB</name>